<feature type="region of interest" description="Disordered" evidence="1">
    <location>
        <begin position="115"/>
        <end position="137"/>
    </location>
</feature>
<dbReference type="AlphaFoldDB" id="A0A409WYP2"/>
<keyword evidence="3" id="KW-1185">Reference proteome</keyword>
<sequence length="137" mass="15039">MPWNMERIFLGRSEVDGNLTVFAELPPVRDSRESARSVACAADSTLAITGPPPGSGAEPLLLASWSGTSSIEVLHEGTRKEELESSGIEGLSLDFEGRGFLIFEESCALARLEEESRFMTKGEGQKDKNRKSRVHER</sequence>
<feature type="compositionally biased region" description="Basic and acidic residues" evidence="1">
    <location>
        <begin position="115"/>
        <end position="127"/>
    </location>
</feature>
<organism evidence="2 3">
    <name type="scientific">Gymnopilus dilepis</name>
    <dbReference type="NCBI Taxonomy" id="231916"/>
    <lineage>
        <taxon>Eukaryota</taxon>
        <taxon>Fungi</taxon>
        <taxon>Dikarya</taxon>
        <taxon>Basidiomycota</taxon>
        <taxon>Agaricomycotina</taxon>
        <taxon>Agaricomycetes</taxon>
        <taxon>Agaricomycetidae</taxon>
        <taxon>Agaricales</taxon>
        <taxon>Agaricineae</taxon>
        <taxon>Hymenogastraceae</taxon>
        <taxon>Gymnopilus</taxon>
    </lineage>
</organism>
<dbReference type="EMBL" id="NHYE01004603">
    <property type="protein sequence ID" value="PPQ83581.1"/>
    <property type="molecule type" value="Genomic_DNA"/>
</dbReference>
<comment type="caution">
    <text evidence="2">The sequence shown here is derived from an EMBL/GenBank/DDBJ whole genome shotgun (WGS) entry which is preliminary data.</text>
</comment>
<accession>A0A409WYP2</accession>
<evidence type="ECO:0000313" key="2">
    <source>
        <dbReference type="EMBL" id="PPQ83581.1"/>
    </source>
</evidence>
<evidence type="ECO:0000313" key="3">
    <source>
        <dbReference type="Proteomes" id="UP000284706"/>
    </source>
</evidence>
<name>A0A409WYP2_9AGAR</name>
<protein>
    <submittedName>
        <fullName evidence="2">Uncharacterized protein</fullName>
    </submittedName>
</protein>
<feature type="compositionally biased region" description="Basic residues" evidence="1">
    <location>
        <begin position="128"/>
        <end position="137"/>
    </location>
</feature>
<dbReference type="InParanoid" id="A0A409WYP2"/>
<gene>
    <name evidence="2" type="ORF">CVT26_001098</name>
</gene>
<reference evidence="2 3" key="1">
    <citation type="journal article" date="2018" name="Evol. Lett.">
        <title>Horizontal gene cluster transfer increased hallucinogenic mushroom diversity.</title>
        <authorList>
            <person name="Reynolds H.T."/>
            <person name="Vijayakumar V."/>
            <person name="Gluck-Thaler E."/>
            <person name="Korotkin H.B."/>
            <person name="Matheny P.B."/>
            <person name="Slot J.C."/>
        </authorList>
    </citation>
    <scope>NUCLEOTIDE SEQUENCE [LARGE SCALE GENOMIC DNA]</scope>
    <source>
        <strain evidence="2 3">SRW20</strain>
    </source>
</reference>
<proteinExistence type="predicted"/>
<dbReference type="Proteomes" id="UP000284706">
    <property type="component" value="Unassembled WGS sequence"/>
</dbReference>
<evidence type="ECO:0000256" key="1">
    <source>
        <dbReference type="SAM" id="MobiDB-lite"/>
    </source>
</evidence>